<dbReference type="InterPro" id="IPR018392">
    <property type="entry name" value="LysM"/>
</dbReference>
<keyword evidence="5" id="KW-1185">Reference proteome</keyword>
<accession>A0A2U1AW34</accession>
<dbReference type="OrthoDB" id="370541at2"/>
<feature type="region of interest" description="Disordered" evidence="1">
    <location>
        <begin position="64"/>
        <end position="138"/>
    </location>
</feature>
<dbReference type="AlphaFoldDB" id="A0A2U1AW34"/>
<comment type="caution">
    <text evidence="4">The sequence shown here is derived from an EMBL/GenBank/DDBJ whole genome shotgun (WGS) entry which is preliminary data.</text>
</comment>
<evidence type="ECO:0000313" key="4">
    <source>
        <dbReference type="EMBL" id="PVY40610.1"/>
    </source>
</evidence>
<proteinExistence type="predicted"/>
<dbReference type="PANTHER" id="PTHR34700">
    <property type="entry name" value="POTASSIUM BINDING PROTEIN KBP"/>
    <property type="match status" value="1"/>
</dbReference>
<feature type="signal peptide" evidence="2">
    <location>
        <begin position="1"/>
        <end position="17"/>
    </location>
</feature>
<dbReference type="Proteomes" id="UP000245959">
    <property type="component" value="Unassembled WGS sequence"/>
</dbReference>
<evidence type="ECO:0000256" key="1">
    <source>
        <dbReference type="SAM" id="MobiDB-lite"/>
    </source>
</evidence>
<protein>
    <submittedName>
        <fullName evidence="4">LysM domain-containing protein</fullName>
    </submittedName>
</protein>
<organism evidence="4 5">
    <name type="scientific">Victivallis vadensis</name>
    <dbReference type="NCBI Taxonomy" id="172901"/>
    <lineage>
        <taxon>Bacteria</taxon>
        <taxon>Pseudomonadati</taxon>
        <taxon>Lentisphaerota</taxon>
        <taxon>Lentisphaeria</taxon>
        <taxon>Victivallales</taxon>
        <taxon>Victivallaceae</taxon>
        <taxon>Victivallis</taxon>
    </lineage>
</organism>
<feature type="compositionally biased region" description="Acidic residues" evidence="1">
    <location>
        <begin position="89"/>
        <end position="106"/>
    </location>
</feature>
<dbReference type="PANTHER" id="PTHR34700:SF4">
    <property type="entry name" value="PHAGE-LIKE ELEMENT PBSX PROTEIN XKDP"/>
    <property type="match status" value="1"/>
</dbReference>
<dbReference type="Pfam" id="PF01476">
    <property type="entry name" value="LysM"/>
    <property type="match status" value="1"/>
</dbReference>
<dbReference type="RefSeq" id="WP_116884315.1">
    <property type="nucleotide sequence ID" value="NZ_CABMMC010000011.1"/>
</dbReference>
<feature type="domain" description="LysM" evidence="3">
    <location>
        <begin position="141"/>
        <end position="190"/>
    </location>
</feature>
<feature type="compositionally biased region" description="Basic and acidic residues" evidence="1">
    <location>
        <begin position="107"/>
        <end position="119"/>
    </location>
</feature>
<name>A0A2U1AW34_9BACT</name>
<feature type="chain" id="PRO_5015434371" evidence="2">
    <location>
        <begin position="18"/>
        <end position="193"/>
    </location>
</feature>
<dbReference type="InterPro" id="IPR052196">
    <property type="entry name" value="Bact_Kbp"/>
</dbReference>
<dbReference type="SMART" id="SM00257">
    <property type="entry name" value="LysM"/>
    <property type="match status" value="1"/>
</dbReference>
<evidence type="ECO:0000256" key="2">
    <source>
        <dbReference type="SAM" id="SignalP"/>
    </source>
</evidence>
<dbReference type="SUPFAM" id="SSF54106">
    <property type="entry name" value="LysM domain"/>
    <property type="match status" value="1"/>
</dbReference>
<evidence type="ECO:0000259" key="3">
    <source>
        <dbReference type="PROSITE" id="PS51782"/>
    </source>
</evidence>
<dbReference type="EMBL" id="QEKH01000016">
    <property type="protein sequence ID" value="PVY40610.1"/>
    <property type="molecule type" value="Genomic_DNA"/>
</dbReference>
<sequence length="193" mass="20467">MKALALGLGGLGLVVLAAGCQPELAGVKYGEEEQQWEQYVDRSYSGFKPPRTAPPAIVDKFSPKATETPLAGEAVTPPPAEETVVTETEVVEEVVTDTPPADDVDAAADKSAEPKDAPAKPEQPAPDAAKTETSAPAGKTTVYIVKPGDTLSYIAQKVYKDGRKYEAIIKANPVLLKNPNFLKPGMKLQIPQL</sequence>
<dbReference type="CDD" id="cd00118">
    <property type="entry name" value="LysM"/>
    <property type="match status" value="1"/>
</dbReference>
<keyword evidence="2" id="KW-0732">Signal</keyword>
<evidence type="ECO:0000313" key="5">
    <source>
        <dbReference type="Proteomes" id="UP000245959"/>
    </source>
</evidence>
<dbReference type="GeneID" id="78295613"/>
<dbReference type="PROSITE" id="PS51782">
    <property type="entry name" value="LYSM"/>
    <property type="match status" value="1"/>
</dbReference>
<reference evidence="4 5" key="1">
    <citation type="submission" date="2018-04" db="EMBL/GenBank/DDBJ databases">
        <title>Genomic Encyclopedia of Type Strains, Phase IV (KMG-IV): sequencing the most valuable type-strain genomes for metagenomic binning, comparative biology and taxonomic classification.</title>
        <authorList>
            <person name="Goeker M."/>
        </authorList>
    </citation>
    <scope>NUCLEOTIDE SEQUENCE [LARGE SCALE GENOMIC DNA]</scope>
    <source>
        <strain evidence="4 5">DSM 14823</strain>
    </source>
</reference>
<dbReference type="PROSITE" id="PS51257">
    <property type="entry name" value="PROKAR_LIPOPROTEIN"/>
    <property type="match status" value="1"/>
</dbReference>
<dbReference type="InterPro" id="IPR036779">
    <property type="entry name" value="LysM_dom_sf"/>
</dbReference>
<gene>
    <name evidence="4" type="ORF">C8D82_11661</name>
</gene>
<dbReference type="Gene3D" id="3.10.350.10">
    <property type="entry name" value="LysM domain"/>
    <property type="match status" value="1"/>
</dbReference>